<dbReference type="AlphaFoldDB" id="A0AAQ3SEG2"/>
<reference evidence="1 2" key="1">
    <citation type="journal article" date="2023" name="Life. Sci Alliance">
        <title>Evolutionary insights into 3D genome organization and epigenetic landscape of Vigna mungo.</title>
        <authorList>
            <person name="Junaid A."/>
            <person name="Singh B."/>
            <person name="Bhatia S."/>
        </authorList>
    </citation>
    <scope>NUCLEOTIDE SEQUENCE [LARGE SCALE GENOMIC DNA]</scope>
    <source>
        <strain evidence="1">Urdbean</strain>
    </source>
</reference>
<protein>
    <submittedName>
        <fullName evidence="1">Uncharacterized protein</fullName>
    </submittedName>
</protein>
<dbReference type="Proteomes" id="UP001374535">
    <property type="component" value="Chromosome 1"/>
</dbReference>
<gene>
    <name evidence="1" type="ORF">V8G54_004692</name>
</gene>
<keyword evidence="2" id="KW-1185">Reference proteome</keyword>
<dbReference type="EMBL" id="CP144700">
    <property type="protein sequence ID" value="WVZ26148.1"/>
    <property type="molecule type" value="Genomic_DNA"/>
</dbReference>
<evidence type="ECO:0000313" key="1">
    <source>
        <dbReference type="EMBL" id="WVZ26148.1"/>
    </source>
</evidence>
<proteinExistence type="predicted"/>
<sequence>MTTQMHLPPVIHLVVVDAYPNVFQYFQNYCTVLCTMQYVWYNGWQYAKRCRKSKTPIDFTVMENHMSEYETMTTQMHLPPVIHLVVVDAYPNVFQYFQNYCTVLCTCNMFGIMSFTFYLVFVQEYETMTTQMHLPPVIHLVVVDAYPNVFQYFQNYCTVLCTMQYVWYNGWQYAKRCRKSKTPIDFTVMENHMSEYETMTTQMHLPPVIHLVVIDAYPNVFDEREAEEQAERERLRKQWLREYAASMLVSTENLLNSF</sequence>
<evidence type="ECO:0000313" key="2">
    <source>
        <dbReference type="Proteomes" id="UP001374535"/>
    </source>
</evidence>
<accession>A0AAQ3SEG2</accession>
<name>A0AAQ3SEG2_VIGMU</name>
<organism evidence="1 2">
    <name type="scientific">Vigna mungo</name>
    <name type="common">Black gram</name>
    <name type="synonym">Phaseolus mungo</name>
    <dbReference type="NCBI Taxonomy" id="3915"/>
    <lineage>
        <taxon>Eukaryota</taxon>
        <taxon>Viridiplantae</taxon>
        <taxon>Streptophyta</taxon>
        <taxon>Embryophyta</taxon>
        <taxon>Tracheophyta</taxon>
        <taxon>Spermatophyta</taxon>
        <taxon>Magnoliopsida</taxon>
        <taxon>eudicotyledons</taxon>
        <taxon>Gunneridae</taxon>
        <taxon>Pentapetalae</taxon>
        <taxon>rosids</taxon>
        <taxon>fabids</taxon>
        <taxon>Fabales</taxon>
        <taxon>Fabaceae</taxon>
        <taxon>Papilionoideae</taxon>
        <taxon>50 kb inversion clade</taxon>
        <taxon>NPAAA clade</taxon>
        <taxon>indigoferoid/millettioid clade</taxon>
        <taxon>Phaseoleae</taxon>
        <taxon>Vigna</taxon>
    </lineage>
</organism>